<dbReference type="RefSeq" id="WP_278315917.1">
    <property type="nucleotide sequence ID" value="NZ_CP121464.1"/>
</dbReference>
<dbReference type="EMBL" id="CP121464">
    <property type="protein sequence ID" value="WFR77247.1"/>
    <property type="molecule type" value="Genomic_DNA"/>
</dbReference>
<dbReference type="InterPro" id="IPR025332">
    <property type="entry name" value="DUF4238"/>
</dbReference>
<protein>
    <submittedName>
        <fullName evidence="1">DUF4238 domain-containing protein</fullName>
    </submittedName>
</protein>
<proteinExistence type="predicted"/>
<evidence type="ECO:0000313" key="1">
    <source>
        <dbReference type="EMBL" id="WFR77247.1"/>
    </source>
</evidence>
<reference evidence="1 2" key="1">
    <citation type="submission" date="2023-04" db="EMBL/GenBank/DDBJ databases">
        <title>Nanopore sequencing of Janthinobacterium from water.</title>
        <authorList>
            <person name="Ciuchcinski K."/>
            <person name="Rokowska A."/>
            <person name="Dziewit L."/>
        </authorList>
    </citation>
    <scope>NUCLEOTIDE SEQUENCE [LARGE SCALE GENOMIC DNA]</scope>
    <source>
        <strain evidence="1 2">DEMB2</strain>
    </source>
</reference>
<dbReference type="Proteomes" id="UP001219584">
    <property type="component" value="Chromosome"/>
</dbReference>
<organism evidence="1 2">
    <name type="scientific">Janthinobacterium rivuli</name>
    <dbReference type="NCBI Taxonomy" id="2751478"/>
    <lineage>
        <taxon>Bacteria</taxon>
        <taxon>Pseudomonadati</taxon>
        <taxon>Pseudomonadota</taxon>
        <taxon>Betaproteobacteria</taxon>
        <taxon>Burkholderiales</taxon>
        <taxon>Oxalobacteraceae</taxon>
        <taxon>Janthinobacterium</taxon>
    </lineage>
</organism>
<accession>A0ABY8HZN0</accession>
<gene>
    <name evidence="1" type="ORF">P9875_16110</name>
</gene>
<sequence>MSGSQLHHYVPRFLLRRFGRGKNDQLHTYDKATHTAFSRAVGKLAAHYDYYDFEFSGQTMTIEPTLADVEAKAGAHIARIVRERRLNLIDPLELGELARFFAIQLVRTPANQASGAELFGQIETWLRAEGMPEAYFAPDPLVGTGKNAERVQMARRIMNAPRDYGRAFVDKDWVLFETDPCSPYLIGDHPLVMHNERPAGLRGNVGLTVEGIEIYFPLSPQLTLGMLCHSIGDQIHTKLAARHPGTLGNDHSQLARLDEAMTSGTPMHVGADGSTFFNGLQIAHAERFVFSSDGNFELVESMLKDDPSLQCGLRMTEATGKF</sequence>
<evidence type="ECO:0000313" key="2">
    <source>
        <dbReference type="Proteomes" id="UP001219584"/>
    </source>
</evidence>
<keyword evidence="2" id="KW-1185">Reference proteome</keyword>
<dbReference type="Pfam" id="PF14022">
    <property type="entry name" value="DUF4238"/>
    <property type="match status" value="1"/>
</dbReference>
<name>A0ABY8HZN0_9BURK</name>